<gene>
    <name evidence="4" type="ORF">BKA21_000649</name>
    <name evidence="3" type="ORF">Col01nite_29630</name>
</gene>
<feature type="compositionally biased region" description="Pro residues" evidence="1">
    <location>
        <begin position="16"/>
        <end position="69"/>
    </location>
</feature>
<evidence type="ECO:0000313" key="6">
    <source>
        <dbReference type="Proteomes" id="UP000618382"/>
    </source>
</evidence>
<reference evidence="4 5" key="1">
    <citation type="submission" date="2020-07" db="EMBL/GenBank/DDBJ databases">
        <title>Sequencing the genomes of 1000 actinobacteria strains.</title>
        <authorList>
            <person name="Klenk H.-P."/>
        </authorList>
    </citation>
    <scope>NUCLEOTIDE SEQUENCE [LARGE SCALE GENOMIC DNA]</scope>
    <source>
        <strain evidence="4 5">DSM 24482</strain>
    </source>
</reference>
<proteinExistence type="predicted"/>
<keyword evidence="6" id="KW-1185">Reference proteome</keyword>
<evidence type="ECO:0000313" key="3">
    <source>
        <dbReference type="EMBL" id="GIG33804.1"/>
    </source>
</evidence>
<dbReference type="EMBL" id="BONN01000009">
    <property type="protein sequence ID" value="GIG33804.1"/>
    <property type="molecule type" value="Genomic_DNA"/>
</dbReference>
<evidence type="ECO:0000256" key="1">
    <source>
        <dbReference type="SAM" id="MobiDB-lite"/>
    </source>
</evidence>
<feature type="transmembrane region" description="Helical" evidence="2">
    <location>
        <begin position="107"/>
        <end position="135"/>
    </location>
</feature>
<keyword evidence="2" id="KW-0472">Membrane</keyword>
<feature type="transmembrane region" description="Helical" evidence="2">
    <location>
        <begin position="264"/>
        <end position="297"/>
    </location>
</feature>
<dbReference type="AlphaFoldDB" id="A0A7Y9JYH5"/>
<organism evidence="4 5">
    <name type="scientific">Cellulomonas oligotrophica</name>
    <dbReference type="NCBI Taxonomy" id="931536"/>
    <lineage>
        <taxon>Bacteria</taxon>
        <taxon>Bacillati</taxon>
        <taxon>Actinomycetota</taxon>
        <taxon>Actinomycetes</taxon>
        <taxon>Micrococcales</taxon>
        <taxon>Cellulomonadaceae</taxon>
        <taxon>Cellulomonas</taxon>
    </lineage>
</organism>
<protein>
    <submittedName>
        <fullName evidence="4">Putative membrane protein</fullName>
    </submittedName>
</protein>
<feature type="transmembrane region" description="Helical" evidence="2">
    <location>
        <begin position="197"/>
        <end position="216"/>
    </location>
</feature>
<dbReference type="SUPFAM" id="SSF81995">
    <property type="entry name" value="beta-sandwich domain of Sec23/24"/>
    <property type="match status" value="1"/>
</dbReference>
<keyword evidence="2" id="KW-1133">Transmembrane helix</keyword>
<evidence type="ECO:0000313" key="5">
    <source>
        <dbReference type="Proteomes" id="UP000577956"/>
    </source>
</evidence>
<dbReference type="Proteomes" id="UP000577956">
    <property type="component" value="Unassembled WGS sequence"/>
</dbReference>
<feature type="transmembrane region" description="Helical" evidence="2">
    <location>
        <begin position="155"/>
        <end position="177"/>
    </location>
</feature>
<accession>A0A7Y9JYH5</accession>
<feature type="region of interest" description="Disordered" evidence="1">
    <location>
        <begin position="1"/>
        <end position="72"/>
    </location>
</feature>
<reference evidence="3 6" key="2">
    <citation type="submission" date="2021-01" db="EMBL/GenBank/DDBJ databases">
        <title>Whole genome shotgun sequence of Cellulomonas oligotrophica NBRC 109435.</title>
        <authorList>
            <person name="Komaki H."/>
            <person name="Tamura T."/>
        </authorList>
    </citation>
    <scope>NUCLEOTIDE SEQUENCE [LARGE SCALE GENOMIC DNA]</scope>
    <source>
        <strain evidence="3 6">NBRC 109435</strain>
    </source>
</reference>
<sequence>MSENPGGQPPRDDDPTPPPPPGGSYPPPAYGQPAGAPGPTPPPGAAPPPAGGYPPPGGAYPPPAQPYGPAPTAGPGGYGAAGYAPQGPRVDAGAAFSWAFSAFGRSWGAWVLGGVAWFLVIAMVVSVVALVFGGFGALIGAGGGDTSMFAGFGASLAYAVVSAVAVLLGALFTGSFVSAALKVADGRPISVGDMFDFSRVGPVFVVGLLFAAANFVASLIPFLGWILSIAVVYLGFFAYHHVLDRGLAPIDAVRASVQMQTRDVGSTILVVLLAWVAVAVGSALCGIGALVGVPVAVLLSVYAFRQLTGGPVAPA</sequence>
<evidence type="ECO:0000313" key="4">
    <source>
        <dbReference type="EMBL" id="NYD85100.1"/>
    </source>
</evidence>
<dbReference type="Proteomes" id="UP000618382">
    <property type="component" value="Unassembled WGS sequence"/>
</dbReference>
<comment type="caution">
    <text evidence="4">The sequence shown here is derived from an EMBL/GenBank/DDBJ whole genome shotgun (WGS) entry which is preliminary data.</text>
</comment>
<dbReference type="RefSeq" id="WP_140458653.1">
    <property type="nucleotide sequence ID" value="NZ_BAABFI010000017.1"/>
</dbReference>
<evidence type="ECO:0000256" key="2">
    <source>
        <dbReference type="SAM" id="Phobius"/>
    </source>
</evidence>
<name>A0A7Y9JYH5_9CELL</name>
<feature type="transmembrane region" description="Helical" evidence="2">
    <location>
        <begin position="222"/>
        <end position="243"/>
    </location>
</feature>
<keyword evidence="2" id="KW-0812">Transmembrane</keyword>
<dbReference type="EMBL" id="JACCBK010000001">
    <property type="protein sequence ID" value="NYD85100.1"/>
    <property type="molecule type" value="Genomic_DNA"/>
</dbReference>